<organism evidence="3 4">
    <name type="scientific">Vespula pensylvanica</name>
    <name type="common">Western yellow jacket</name>
    <name type="synonym">Wasp</name>
    <dbReference type="NCBI Taxonomy" id="30213"/>
    <lineage>
        <taxon>Eukaryota</taxon>
        <taxon>Metazoa</taxon>
        <taxon>Ecdysozoa</taxon>
        <taxon>Arthropoda</taxon>
        <taxon>Hexapoda</taxon>
        <taxon>Insecta</taxon>
        <taxon>Pterygota</taxon>
        <taxon>Neoptera</taxon>
        <taxon>Endopterygota</taxon>
        <taxon>Hymenoptera</taxon>
        <taxon>Apocrita</taxon>
        <taxon>Aculeata</taxon>
        <taxon>Vespoidea</taxon>
        <taxon>Vespidae</taxon>
        <taxon>Vespinae</taxon>
        <taxon>Vespula</taxon>
    </lineage>
</organism>
<name>A0A834KUC9_VESPE</name>
<gene>
    <name evidence="3" type="ORF">H0235_012964</name>
</gene>
<dbReference type="Gene3D" id="1.25.10.10">
    <property type="entry name" value="Leucine-rich Repeat Variant"/>
    <property type="match status" value="1"/>
</dbReference>
<dbReference type="SUPFAM" id="SSF48371">
    <property type="entry name" value="ARM repeat"/>
    <property type="match status" value="1"/>
</dbReference>
<dbReference type="PANTHER" id="PTHR13554">
    <property type="entry name" value="26S PROTEASOME NON-ATPASE REGULATORY SUBUNIT 5-RELATED"/>
    <property type="match status" value="1"/>
</dbReference>
<dbReference type="Pfam" id="PF10508">
    <property type="entry name" value="Proteasom_PSMB"/>
    <property type="match status" value="1"/>
</dbReference>
<comment type="caution">
    <text evidence="3">The sequence shown here is derived from an EMBL/GenBank/DDBJ whole genome shotgun (WGS) entry which is preliminary data.</text>
</comment>
<evidence type="ECO:0000313" key="4">
    <source>
        <dbReference type="Proteomes" id="UP000600918"/>
    </source>
</evidence>
<proteinExistence type="inferred from homology"/>
<dbReference type="PANTHER" id="PTHR13554:SF10">
    <property type="entry name" value="26S PROTEASOME NON-ATPASE REGULATORY SUBUNIT 5"/>
    <property type="match status" value="1"/>
</dbReference>
<dbReference type="Proteomes" id="UP000600918">
    <property type="component" value="Unassembled WGS sequence"/>
</dbReference>
<dbReference type="InterPro" id="IPR016024">
    <property type="entry name" value="ARM-type_fold"/>
</dbReference>
<dbReference type="GO" id="GO:0043248">
    <property type="term" value="P:proteasome assembly"/>
    <property type="evidence" value="ECO:0007669"/>
    <property type="project" value="InterPro"/>
</dbReference>
<comment type="similarity">
    <text evidence="1">Belongs to the proteasome subunit S5B/HSM3 family.</text>
</comment>
<dbReference type="InterPro" id="IPR019538">
    <property type="entry name" value="PSMD5"/>
</dbReference>
<sequence>MRPLASPRVHGVYYEVSVCSVCDSRHLSNRLRVSIKKVLLIIWKQQCEEEKAYSALIAPSTNIRNIIEILIVIVPTPTMAEWFQIKVDRLVKVNNNEEKKDILTEIKIKLGSCSHAEIEAIARSLDTGSLFLLFSSNDREVTEQICLIFKTLFEVLEPGEIYQKYPTRIYELISHSDVSVRSLILKELLSTASNQQTQLLLLTDVNLIVAVINRISDEDLTVATSAMCIIKEIGKDVNGLKILYHGEPLRTFAKLIVKNDNVSFRIYDVIINIAKNSKEALEATIQSGFLNSLINILQDVDILLQMNALETLTELALTEEGLNYLEQQNVLTELVQKIAQANENPLSSLLIPGLMKFFGNVARLWPNEIFSKYPIVVSSLFEVLDSENHIILGVALDTLGHVASSVEGKYALQALGDSMLYALKKIAEIIQRMPTELRISSMNNLTLILNVQSIEQDNRILSLTKSWFDALCDDPLGLIVGLSKQPFADIRSASLEVLAVVASQAWGQEYISTYPGLIEFLLDRNIETFKECKETKYKVVKCLSEAESYIFDANTMQKFKQFVNEGPFYVETNTEVAFESAT</sequence>
<accession>A0A834KUC9</accession>
<reference evidence="3" key="1">
    <citation type="journal article" date="2020" name="G3 (Bethesda)">
        <title>High-Quality Assemblies for Three Invasive Social Wasps from the &lt;i&gt;Vespula&lt;/i&gt; Genus.</title>
        <authorList>
            <person name="Harrop T.W.R."/>
            <person name="Guhlin J."/>
            <person name="McLaughlin G.M."/>
            <person name="Permina E."/>
            <person name="Stockwell P."/>
            <person name="Gilligan J."/>
            <person name="Le Lec M.F."/>
            <person name="Gruber M.A.M."/>
            <person name="Quinn O."/>
            <person name="Lovegrove M."/>
            <person name="Duncan E.J."/>
            <person name="Remnant E.J."/>
            <person name="Van Eeckhoven J."/>
            <person name="Graham B."/>
            <person name="Knapp R.A."/>
            <person name="Langford K.W."/>
            <person name="Kronenberg Z."/>
            <person name="Press M.O."/>
            <person name="Eacker S.M."/>
            <person name="Wilson-Rankin E.E."/>
            <person name="Purcell J."/>
            <person name="Lester P.J."/>
            <person name="Dearden P.K."/>
        </authorList>
    </citation>
    <scope>NUCLEOTIDE SEQUENCE</scope>
    <source>
        <strain evidence="3">Volc-1</strain>
    </source>
</reference>
<dbReference type="EMBL" id="JACSDY010000012">
    <property type="protein sequence ID" value="KAF7413113.1"/>
    <property type="molecule type" value="Genomic_DNA"/>
</dbReference>
<evidence type="ECO:0000256" key="1">
    <source>
        <dbReference type="ARBA" id="ARBA00006823"/>
    </source>
</evidence>
<evidence type="ECO:0000313" key="3">
    <source>
        <dbReference type="EMBL" id="KAF7413113.1"/>
    </source>
</evidence>
<dbReference type="InterPro" id="IPR011989">
    <property type="entry name" value="ARM-like"/>
</dbReference>
<dbReference type="GO" id="GO:0005829">
    <property type="term" value="C:cytosol"/>
    <property type="evidence" value="ECO:0007669"/>
    <property type="project" value="TreeGrafter"/>
</dbReference>
<dbReference type="AlphaFoldDB" id="A0A834KUC9"/>
<protein>
    <recommendedName>
        <fullName evidence="2">26S proteasome non-ATPase regulatory subunit 5</fullName>
    </recommendedName>
</protein>
<keyword evidence="4" id="KW-1185">Reference proteome</keyword>
<evidence type="ECO:0000256" key="2">
    <source>
        <dbReference type="ARBA" id="ARBA00014933"/>
    </source>
</evidence>